<protein>
    <submittedName>
        <fullName evidence="1">Uncharacterized protein</fullName>
    </submittedName>
</protein>
<sequence>MDIPIQKLQGYLFSKLPAVWGITPAEYSAYGRCYRNQKDDGYVAEVYTGNREYREVYLDDTVSALSFFGISGDTELDIASTASVHLVFFVNLEKLKPAIGHRGDEEVRVDVLNLIKGGIYGFTVTEISTGIERVLQEYAGTTMAQRDNLDGLYARDMHPYHCFRFDFELRYNINNC</sequence>
<organism evidence="1 2">
    <name type="scientific">Chitinophaga chungangae</name>
    <dbReference type="NCBI Taxonomy" id="2821488"/>
    <lineage>
        <taxon>Bacteria</taxon>
        <taxon>Pseudomonadati</taxon>
        <taxon>Bacteroidota</taxon>
        <taxon>Chitinophagia</taxon>
        <taxon>Chitinophagales</taxon>
        <taxon>Chitinophagaceae</taxon>
        <taxon>Chitinophaga</taxon>
    </lineage>
</organism>
<name>A0ABS3YB85_9BACT</name>
<dbReference type="EMBL" id="JAGHKP010000001">
    <property type="protein sequence ID" value="MBO9151924.1"/>
    <property type="molecule type" value="Genomic_DNA"/>
</dbReference>
<dbReference type="RefSeq" id="WP_209144583.1">
    <property type="nucleotide sequence ID" value="NZ_JAGHKP010000001.1"/>
</dbReference>
<comment type="caution">
    <text evidence="1">The sequence shown here is derived from an EMBL/GenBank/DDBJ whole genome shotgun (WGS) entry which is preliminary data.</text>
</comment>
<reference evidence="2" key="1">
    <citation type="submission" date="2021-03" db="EMBL/GenBank/DDBJ databases">
        <title>Assistant Professor.</title>
        <authorList>
            <person name="Huq M.A."/>
        </authorList>
    </citation>
    <scope>NUCLEOTIDE SEQUENCE [LARGE SCALE GENOMIC DNA]</scope>
    <source>
        <strain evidence="2">MAH-28</strain>
    </source>
</reference>
<accession>A0ABS3YB85</accession>
<keyword evidence="2" id="KW-1185">Reference proteome</keyword>
<dbReference type="Proteomes" id="UP000679126">
    <property type="component" value="Unassembled WGS sequence"/>
</dbReference>
<evidence type="ECO:0000313" key="2">
    <source>
        <dbReference type="Proteomes" id="UP000679126"/>
    </source>
</evidence>
<evidence type="ECO:0000313" key="1">
    <source>
        <dbReference type="EMBL" id="MBO9151924.1"/>
    </source>
</evidence>
<proteinExistence type="predicted"/>
<gene>
    <name evidence="1" type="ORF">J7I43_06875</name>
</gene>